<reference evidence="9" key="1">
    <citation type="submission" date="2020-08" db="EMBL/GenBank/DDBJ databases">
        <title>Genome public.</title>
        <authorList>
            <person name="Liu C."/>
            <person name="Sun Q."/>
        </authorList>
    </citation>
    <scope>NUCLEOTIDE SEQUENCE</scope>
    <source>
        <strain evidence="9">NSJ-15</strain>
    </source>
</reference>
<feature type="domain" description="ABC3 transporter permease C-terminal" evidence="8">
    <location>
        <begin position="258"/>
        <end position="383"/>
    </location>
</feature>
<feature type="transmembrane region" description="Helical" evidence="7">
    <location>
        <begin position="814"/>
        <end position="836"/>
    </location>
</feature>
<evidence type="ECO:0000256" key="5">
    <source>
        <dbReference type="ARBA" id="ARBA00023136"/>
    </source>
</evidence>
<dbReference type="PANTHER" id="PTHR30572">
    <property type="entry name" value="MEMBRANE COMPONENT OF TRANSPORTER-RELATED"/>
    <property type="match status" value="1"/>
</dbReference>
<dbReference type="InterPro" id="IPR050250">
    <property type="entry name" value="Macrolide_Exporter_MacB"/>
</dbReference>
<evidence type="ECO:0000313" key="9">
    <source>
        <dbReference type="EMBL" id="MBC8612096.1"/>
    </source>
</evidence>
<evidence type="ECO:0000256" key="7">
    <source>
        <dbReference type="SAM" id="Phobius"/>
    </source>
</evidence>
<protein>
    <submittedName>
        <fullName evidence="9">ABC transporter permease</fullName>
    </submittedName>
</protein>
<comment type="caution">
    <text evidence="9">The sequence shown here is derived from an EMBL/GenBank/DDBJ whole genome shotgun (WGS) entry which is preliminary data.</text>
</comment>
<comment type="subcellular location">
    <subcellularLocation>
        <location evidence="1">Cell membrane</location>
        <topology evidence="1">Multi-pass membrane protein</topology>
    </subcellularLocation>
</comment>
<evidence type="ECO:0000259" key="8">
    <source>
        <dbReference type="Pfam" id="PF02687"/>
    </source>
</evidence>
<feature type="transmembrane region" description="Helical" evidence="7">
    <location>
        <begin position="727"/>
        <end position="749"/>
    </location>
</feature>
<keyword evidence="2" id="KW-1003">Cell membrane</keyword>
<dbReference type="PANTHER" id="PTHR30572:SF4">
    <property type="entry name" value="ABC TRANSPORTER PERMEASE YTRF"/>
    <property type="match status" value="1"/>
</dbReference>
<feature type="transmembrane region" description="Helical" evidence="7">
    <location>
        <begin position="354"/>
        <end position="371"/>
    </location>
</feature>
<organism evidence="9 10">
    <name type="scientific">Massiliimalia timonensis</name>
    <dbReference type="NCBI Taxonomy" id="1987501"/>
    <lineage>
        <taxon>Bacteria</taxon>
        <taxon>Bacillati</taxon>
        <taxon>Bacillota</taxon>
        <taxon>Clostridia</taxon>
        <taxon>Eubacteriales</taxon>
        <taxon>Oscillospiraceae</taxon>
        <taxon>Massiliimalia</taxon>
    </lineage>
</organism>
<feature type="transmembrane region" description="Helical" evidence="7">
    <location>
        <begin position="423"/>
        <end position="444"/>
    </location>
</feature>
<dbReference type="EMBL" id="JACRTL010000014">
    <property type="protein sequence ID" value="MBC8612096.1"/>
    <property type="molecule type" value="Genomic_DNA"/>
</dbReference>
<evidence type="ECO:0000256" key="6">
    <source>
        <dbReference type="ARBA" id="ARBA00038076"/>
    </source>
</evidence>
<evidence type="ECO:0000313" key="10">
    <source>
        <dbReference type="Proteomes" id="UP000632659"/>
    </source>
</evidence>
<keyword evidence="4 7" id="KW-1133">Transmembrane helix</keyword>
<keyword evidence="5 7" id="KW-0472">Membrane</keyword>
<accession>A0A8J6P3N7</accession>
<proteinExistence type="inferred from homology"/>
<evidence type="ECO:0000256" key="1">
    <source>
        <dbReference type="ARBA" id="ARBA00004651"/>
    </source>
</evidence>
<feature type="transmembrane region" description="Helical" evidence="7">
    <location>
        <begin position="310"/>
        <end position="334"/>
    </location>
</feature>
<dbReference type="GO" id="GO:0005886">
    <property type="term" value="C:plasma membrane"/>
    <property type="evidence" value="ECO:0007669"/>
    <property type="project" value="UniProtKB-SubCell"/>
</dbReference>
<name>A0A8J6P3N7_9FIRM</name>
<dbReference type="InterPro" id="IPR003838">
    <property type="entry name" value="ABC3_permease_C"/>
</dbReference>
<keyword evidence="10" id="KW-1185">Reference proteome</keyword>
<gene>
    <name evidence="9" type="ORF">H8702_13460</name>
</gene>
<dbReference type="AlphaFoldDB" id="A0A8J6P3N7"/>
<keyword evidence="3 7" id="KW-0812">Transmembrane</keyword>
<comment type="similarity">
    <text evidence="6">Belongs to the ABC-4 integral membrane protein family.</text>
</comment>
<dbReference type="Proteomes" id="UP000632659">
    <property type="component" value="Unassembled WGS sequence"/>
</dbReference>
<dbReference type="RefSeq" id="WP_187536918.1">
    <property type="nucleotide sequence ID" value="NZ_JACRTL010000014.1"/>
</dbReference>
<feature type="transmembrane region" description="Helical" evidence="7">
    <location>
        <begin position="252"/>
        <end position="275"/>
    </location>
</feature>
<evidence type="ECO:0000256" key="3">
    <source>
        <dbReference type="ARBA" id="ARBA00022692"/>
    </source>
</evidence>
<dbReference type="GO" id="GO:0022857">
    <property type="term" value="F:transmembrane transporter activity"/>
    <property type="evidence" value="ECO:0007669"/>
    <property type="project" value="TreeGrafter"/>
</dbReference>
<sequence length="853" mass="94878">MHANRNKSAVKRVEKGMMKANRTRNLFAVFAIVLTTFMITTVFSLGINYMENMKLMQVRTAGTTANVSLAMPTAEQEQQIRSLDYVKTVGTQYMVGSVAEENDEGRELSIALQYYDTTEWEKHYQEAIKDLEGKYPASENEIMLSEDALSQLGITEPRLNMEIPLSYYDKNGQQEKTFTLSGWFHSYTGTGMGFVSESYCKNAGYTMAEDGVLSLSLNKMPDDFHRIQKDVELNENQSFSGAVSMKSSSGSVIAMAILLVFFIIGSGYLLIYNVLYISISKDTRFYGLMKTLGTTQAQIKSLVKSQAVKFACIGIPIGILLATAVSFGIVPLVLNEGFEQGKSIMDAEVFFHPSIYILSILFSAVTVWIACNAPAKAAAKISPVEALKFQNFAPKKTKSRNSTNGGKLHVMAFHNVFRDKKRAILVFMSLFMGITMILGVNGVIRSMNAENFIKEYMDYHFEYNDIQFEQAEQPNKEVPQFDEHFVEQIKQLGGVENVDVQKTVWAGIDFDETALEGFMKIQYEDSKYKSKGQSYEQTIETLKGYAESGEYGCYITTLDDDKALEEYNAKHPDTPIDMEAFKRGETAIAGKDTEHNAPNTALVGKTLTLTADSTDGKATNFKIGGAFYYDDYSNNLSDSIGRRKDIQIVPNIIFVSEAGMERLTKEPIISAIGVDIKDINDLERIDSELQAINSTLTTSEWQLRSAVNQKELFEQTNYSLSLLGNGAAILLIVIGLINFVNVMLTGVVARKNEFAIMESIGTTKKQIMKILTLEGGIYALISTLLIMTFGNAFLLLVADAVPHIANYAVFEYPVALVIGLIATIFVICLSVPAIVYKATSDETVIERLHNFEN</sequence>
<feature type="transmembrane region" description="Helical" evidence="7">
    <location>
        <begin position="770"/>
        <end position="794"/>
    </location>
</feature>
<dbReference type="Pfam" id="PF02687">
    <property type="entry name" value="FtsX"/>
    <property type="match status" value="2"/>
</dbReference>
<feature type="domain" description="ABC3 transporter permease C-terminal" evidence="8">
    <location>
        <begin position="727"/>
        <end position="837"/>
    </location>
</feature>
<evidence type="ECO:0000256" key="2">
    <source>
        <dbReference type="ARBA" id="ARBA00022475"/>
    </source>
</evidence>
<evidence type="ECO:0000256" key="4">
    <source>
        <dbReference type="ARBA" id="ARBA00022989"/>
    </source>
</evidence>